<reference evidence="3" key="1">
    <citation type="submission" date="2022-01" db="EMBL/GenBank/DDBJ databases">
        <authorList>
            <person name="King R."/>
        </authorList>
    </citation>
    <scope>NUCLEOTIDE SEQUENCE</scope>
</reference>
<dbReference type="PANTHER" id="PTHR15897">
    <property type="entry name" value="ANKYRIN REPEAT AND MYND DOMAIN PROTEIN 1"/>
    <property type="match status" value="1"/>
</dbReference>
<organism evidence="3 4">
    <name type="scientific">Phyllotreta striolata</name>
    <name type="common">Striped flea beetle</name>
    <name type="synonym">Crioceris striolata</name>
    <dbReference type="NCBI Taxonomy" id="444603"/>
    <lineage>
        <taxon>Eukaryota</taxon>
        <taxon>Metazoa</taxon>
        <taxon>Ecdysozoa</taxon>
        <taxon>Arthropoda</taxon>
        <taxon>Hexapoda</taxon>
        <taxon>Insecta</taxon>
        <taxon>Pterygota</taxon>
        <taxon>Neoptera</taxon>
        <taxon>Endopterygota</taxon>
        <taxon>Coleoptera</taxon>
        <taxon>Polyphaga</taxon>
        <taxon>Cucujiformia</taxon>
        <taxon>Chrysomeloidea</taxon>
        <taxon>Chrysomelidae</taxon>
        <taxon>Galerucinae</taxon>
        <taxon>Alticini</taxon>
        <taxon>Phyllotreta</taxon>
    </lineage>
</organism>
<gene>
    <name evidence="3" type="ORF">PHYEVI_LOCUS10971</name>
</gene>
<dbReference type="SUPFAM" id="SSF82185">
    <property type="entry name" value="Histone H3 K4-specific methyltransferase SET7/9 N-terminal domain"/>
    <property type="match status" value="1"/>
</dbReference>
<feature type="region of interest" description="Disordered" evidence="2">
    <location>
        <begin position="1"/>
        <end position="27"/>
    </location>
</feature>
<evidence type="ECO:0000256" key="1">
    <source>
        <dbReference type="SAM" id="Coils"/>
    </source>
</evidence>
<keyword evidence="4" id="KW-1185">Reference proteome</keyword>
<dbReference type="Gene3D" id="1.25.40.20">
    <property type="entry name" value="Ankyrin repeat-containing domain"/>
    <property type="match status" value="2"/>
</dbReference>
<evidence type="ECO:0000313" key="3">
    <source>
        <dbReference type="EMBL" id="CAG9864720.1"/>
    </source>
</evidence>
<keyword evidence="1" id="KW-0175">Coiled coil</keyword>
<dbReference type="OrthoDB" id="444338at2759"/>
<accession>A0A9N9XWF4</accession>
<protein>
    <recommendedName>
        <fullName evidence="5">Ankyrin repeat and MYND domain-containing protein 1</fullName>
    </recommendedName>
</protein>
<evidence type="ECO:0000256" key="2">
    <source>
        <dbReference type="SAM" id="MobiDB-lite"/>
    </source>
</evidence>
<dbReference type="InterPro" id="IPR036770">
    <property type="entry name" value="Ankyrin_rpt-contain_sf"/>
</dbReference>
<evidence type="ECO:0000313" key="4">
    <source>
        <dbReference type="Proteomes" id="UP001153712"/>
    </source>
</evidence>
<dbReference type="Proteomes" id="UP001153712">
    <property type="component" value="Chromosome 8"/>
</dbReference>
<dbReference type="InterPro" id="IPR053064">
    <property type="entry name" value="Ankyrin-MYND_domain-protein"/>
</dbReference>
<dbReference type="PANTHER" id="PTHR15897:SF2">
    <property type="entry name" value="ANKYRIN REPEAT AND MYND DOMAIN-CONTAINING PROTEIN 1"/>
    <property type="match status" value="1"/>
</dbReference>
<dbReference type="SMART" id="SM00248">
    <property type="entry name" value="ANK"/>
    <property type="match status" value="6"/>
</dbReference>
<dbReference type="SUPFAM" id="SSF48403">
    <property type="entry name" value="Ankyrin repeat"/>
    <property type="match status" value="2"/>
</dbReference>
<dbReference type="InterPro" id="IPR002110">
    <property type="entry name" value="Ankyrin_rpt"/>
</dbReference>
<dbReference type="EMBL" id="OU900101">
    <property type="protein sequence ID" value="CAG9864720.1"/>
    <property type="molecule type" value="Genomic_DNA"/>
</dbReference>
<dbReference type="Gene3D" id="2.20.110.10">
    <property type="entry name" value="Histone H3 K4-specific methyltransferase SET7/9 N-terminal domain"/>
    <property type="match status" value="1"/>
</dbReference>
<sequence length="1340" mass="153806">MSVDIISYEEEPSKQSSAKSSQSSNATKESENCYESVAHKWLSTPKQFYRGSLLYGNLHGSGIYLYDEAKKIFYNGFFYANKLEGYCQVFYHSSSTYFQGLFKDNKRFGPGVLTYSNGHQDVGLWDGFSLVRVGKSNINIPTLSVTNEGMVKVLKYRSVVDVCPQKCPDIAEEILKSLGAPESLLAKAKELYNTDVKNKNSLFFNKTKYDRYYPEKIPTIEILVDGPRDEEVHQPGAQVDTEEEMQETQILTQKVEMLKCYVDEIEKTLRDIKDEITETDKKIEFCLNCCKADEAEDMRKPTEMSVNEDMKDYNSTVMNFSAMGLDWSMSDIHSTSTLSTVGITKQSSEMPKEESARETYEKEVCECLEEMDIEDLRELEVKQIELKKDEFFYDEIYKHLSAEIEKIEKVLNSKKTVRTKKIVVNQMMAWNNEALLVEMTKHSFVHRNTEYMVNFRVPSVLLGNRLGFMEIGQQEKLCYEYLEHCHSSTPLGVMRYLVDHKINVNVTDFKGNSGMFYAVINNKFEIIRTLIEFGANLDQINDDGVTPLGISILNYLSHKHKISNWETAFLPETTMSQEDQHDIKNWYPSNSFMSVNGLSSAQGLGKKQKHNVSLSSLNAVSCIFTTKFPEYTTECNVEITEETTKEFANITKTITSLIHFGAKTNLGEAPLPTFLMSIYTENYSIVKEFLDNGANSNAVTADERLNALHIIASNRCTEENIFIANLLASYECDPNARTSTTHWQDQKRQLLVNALHMEDIEEDAGKNALHLLCMRTDFPSDCCDFFEKIASLFLNKVDTDATYLGLDALRLAMVAGNLNLVDFLLRSGRFDPYKNVPHEGNVLSMFLADRYKNILSKEAKSKIIKHLVASNVNPLTPFDVYGNVFEFIEQELDTAKSPNELKETLKELAAQTLYKNILLNVSNLLYDFAEEKNLDCESLRPLFKYLTPDSFLDNLKLLFNYDRIGAKRYDKNAMLDVIERVKNKIDRKMSVSSRNVKVFEDVDYDDRIDSMDFRKILLPDKQVILFPPGLDDESKYLVCFECYSKMTQTTFTCPMCEFVHFCDKKCFANNSKRKTQFKHPCQIKAPESKVSEEAIEEKELSLLSEWDRIKTARATKEKKYLARFEKHLHHEKFPSDGKRKVKRHMVSKTTTMVSCLIKKHETKQQLKDLSQKLHRFSAMAKKKFEPTTPMDSTEILFKEMNADVFSGKSVEGKPSEAVAKVTKKAERALKRDISNATGKGDKSGVCKSPCMNVSDILLKYPDTIISSHFEPLPNLKEPYLIRKTRKVPAKPHFFMEMLSKLFPDIHLPEMLLPYTCYSDGGHLYYEFNNTNLFCRNYSIM</sequence>
<feature type="compositionally biased region" description="Low complexity" evidence="2">
    <location>
        <begin position="14"/>
        <end position="24"/>
    </location>
</feature>
<proteinExistence type="predicted"/>
<feature type="coiled-coil region" evidence="1">
    <location>
        <begin position="255"/>
        <end position="282"/>
    </location>
</feature>
<name>A0A9N9XWF4_PHYSR</name>
<evidence type="ECO:0008006" key="5">
    <source>
        <dbReference type="Google" id="ProtNLM"/>
    </source>
</evidence>